<evidence type="ECO:0000313" key="4">
    <source>
        <dbReference type="EMBL" id="CAH1246027.1"/>
    </source>
</evidence>
<feature type="compositionally biased region" description="Polar residues" evidence="2">
    <location>
        <begin position="74"/>
        <end position="86"/>
    </location>
</feature>
<feature type="compositionally biased region" description="Acidic residues" evidence="2">
    <location>
        <begin position="307"/>
        <end position="317"/>
    </location>
</feature>
<feature type="region of interest" description="Disordered" evidence="2">
    <location>
        <begin position="23"/>
        <end position="147"/>
    </location>
</feature>
<dbReference type="SUPFAM" id="SSF57667">
    <property type="entry name" value="beta-beta-alpha zinc fingers"/>
    <property type="match status" value="1"/>
</dbReference>
<dbReference type="InterPro" id="IPR013087">
    <property type="entry name" value="Znf_C2H2_type"/>
</dbReference>
<feature type="compositionally biased region" description="Acidic residues" evidence="2">
    <location>
        <begin position="102"/>
        <end position="114"/>
    </location>
</feature>
<feature type="compositionally biased region" description="Basic and acidic residues" evidence="2">
    <location>
        <begin position="23"/>
        <end position="35"/>
    </location>
</feature>
<feature type="compositionally biased region" description="Polar residues" evidence="2">
    <location>
        <begin position="115"/>
        <end position="128"/>
    </location>
</feature>
<evidence type="ECO:0000256" key="2">
    <source>
        <dbReference type="SAM" id="MobiDB-lite"/>
    </source>
</evidence>
<dbReference type="AlphaFoldDB" id="A0A8J9Z1R5"/>
<protein>
    <submittedName>
        <fullName evidence="4">Hypp7634 protein</fullName>
    </submittedName>
</protein>
<keyword evidence="1" id="KW-0863">Zinc-finger</keyword>
<proteinExistence type="predicted"/>
<dbReference type="Gene3D" id="3.30.160.60">
    <property type="entry name" value="Classic Zinc Finger"/>
    <property type="match status" value="1"/>
</dbReference>
<name>A0A8J9Z1R5_BRALA</name>
<evidence type="ECO:0000259" key="3">
    <source>
        <dbReference type="PROSITE" id="PS50157"/>
    </source>
</evidence>
<keyword evidence="1" id="KW-0862">Zinc</keyword>
<gene>
    <name evidence="4" type="primary">Hypp7634</name>
    <name evidence="4" type="ORF">BLAG_LOCUS8183</name>
</gene>
<feature type="compositionally biased region" description="Low complexity" evidence="2">
    <location>
        <begin position="36"/>
        <end position="49"/>
    </location>
</feature>
<dbReference type="GO" id="GO:0008270">
    <property type="term" value="F:zinc ion binding"/>
    <property type="evidence" value="ECO:0007669"/>
    <property type="project" value="UniProtKB-KW"/>
</dbReference>
<sequence>MPHVCDICDKEFSRKFNLVRHRDTIHGDRTKKSSAKESTYTETSSYRSADIFDDTDNPSDQETTGYDTEPLESSEGNGSTTSQETVIDSADEGSAVTSSQEEPTETDNEADSESETGSRMSDTSSSNENKADSESQEDDDSSGDPEWTLYRDWTVQQPRWEADVPQRVIKETKRAGKTRVVQRKHPSTTRGTLHGAADLGTLLRRRGIDEANTLIVDMVMARAAKISLKLRHLTTFRGIQPSLFRIPSTGIYPGSGTLTTNFTGGQEEKPDYDIPGNYIQLDSSDDDSSDEPHAGEDNPDQNALLDMPDEPHEDQDNSDQNALPDMYMSDESFDEDNPDQNVLLDMPDEPHVGQDNSDQNALPDMYMSDESFDEDTPDQNALLDMPDEPHVGQDNSDQNALPDMYMSDESFEIFIQRQMSLLQHLNATLEFDPSD</sequence>
<accession>A0A8J9Z1R5</accession>
<evidence type="ECO:0000256" key="1">
    <source>
        <dbReference type="PROSITE-ProRule" id="PRU00042"/>
    </source>
</evidence>
<dbReference type="OrthoDB" id="10113346at2759"/>
<evidence type="ECO:0000313" key="5">
    <source>
        <dbReference type="Proteomes" id="UP000838412"/>
    </source>
</evidence>
<dbReference type="EMBL" id="OV696700">
    <property type="protein sequence ID" value="CAH1246027.1"/>
    <property type="molecule type" value="Genomic_DNA"/>
</dbReference>
<feature type="domain" description="C2H2-type" evidence="3">
    <location>
        <begin position="3"/>
        <end position="31"/>
    </location>
</feature>
<dbReference type="PROSITE" id="PS00028">
    <property type="entry name" value="ZINC_FINGER_C2H2_1"/>
    <property type="match status" value="1"/>
</dbReference>
<feature type="region of interest" description="Disordered" evidence="2">
    <location>
        <begin position="257"/>
        <end position="402"/>
    </location>
</feature>
<keyword evidence="1" id="KW-0479">Metal-binding</keyword>
<dbReference type="Proteomes" id="UP000838412">
    <property type="component" value="Chromosome 15"/>
</dbReference>
<dbReference type="SMART" id="SM00355">
    <property type="entry name" value="ZnF_C2H2"/>
    <property type="match status" value="1"/>
</dbReference>
<dbReference type="PROSITE" id="PS50157">
    <property type="entry name" value="ZINC_FINGER_C2H2_2"/>
    <property type="match status" value="1"/>
</dbReference>
<organism evidence="4 5">
    <name type="scientific">Branchiostoma lanceolatum</name>
    <name type="common">Common lancelet</name>
    <name type="synonym">Amphioxus lanceolatum</name>
    <dbReference type="NCBI Taxonomy" id="7740"/>
    <lineage>
        <taxon>Eukaryota</taxon>
        <taxon>Metazoa</taxon>
        <taxon>Chordata</taxon>
        <taxon>Cephalochordata</taxon>
        <taxon>Leptocardii</taxon>
        <taxon>Amphioxiformes</taxon>
        <taxon>Branchiostomatidae</taxon>
        <taxon>Branchiostoma</taxon>
    </lineage>
</organism>
<feature type="compositionally biased region" description="Acidic residues" evidence="2">
    <location>
        <begin position="134"/>
        <end position="143"/>
    </location>
</feature>
<reference evidence="4" key="1">
    <citation type="submission" date="2022-01" db="EMBL/GenBank/DDBJ databases">
        <authorList>
            <person name="Braso-Vives M."/>
        </authorList>
    </citation>
    <scope>NUCLEOTIDE SEQUENCE</scope>
</reference>
<keyword evidence="5" id="KW-1185">Reference proteome</keyword>
<dbReference type="InterPro" id="IPR036236">
    <property type="entry name" value="Znf_C2H2_sf"/>
</dbReference>